<keyword evidence="2" id="KW-1185">Reference proteome</keyword>
<proteinExistence type="predicted"/>
<dbReference type="EMBL" id="JAVAIL010000005">
    <property type="protein sequence ID" value="MDP4540749.1"/>
    <property type="molecule type" value="Genomic_DNA"/>
</dbReference>
<dbReference type="Proteomes" id="UP001235664">
    <property type="component" value="Unassembled WGS sequence"/>
</dbReference>
<dbReference type="EC" id="2.1.1.-" evidence="1"/>
<comment type="caution">
    <text evidence="1">The sequence shown here is derived from an EMBL/GenBank/DDBJ whole genome shotgun (WGS) entry which is preliminary data.</text>
</comment>
<name>A0ABT9HBP9_9SPHN</name>
<keyword evidence="1" id="KW-0808">Transferase</keyword>
<evidence type="ECO:0000313" key="2">
    <source>
        <dbReference type="Proteomes" id="UP001235664"/>
    </source>
</evidence>
<accession>A0ABT9HBP9</accession>
<dbReference type="InterPro" id="IPR029063">
    <property type="entry name" value="SAM-dependent_MTases_sf"/>
</dbReference>
<dbReference type="SUPFAM" id="SSF53335">
    <property type="entry name" value="S-adenosyl-L-methionine-dependent methyltransferases"/>
    <property type="match status" value="1"/>
</dbReference>
<dbReference type="RefSeq" id="WP_305930759.1">
    <property type="nucleotide sequence ID" value="NZ_JAVAIL010000005.1"/>
</dbReference>
<gene>
    <name evidence="1" type="ORF">Q9K01_14045</name>
</gene>
<organism evidence="1 2">
    <name type="scientific">Qipengyuania benthica</name>
    <dbReference type="NCBI Taxonomy" id="3067651"/>
    <lineage>
        <taxon>Bacteria</taxon>
        <taxon>Pseudomonadati</taxon>
        <taxon>Pseudomonadota</taxon>
        <taxon>Alphaproteobacteria</taxon>
        <taxon>Sphingomonadales</taxon>
        <taxon>Erythrobacteraceae</taxon>
        <taxon>Qipengyuania</taxon>
    </lineage>
</organism>
<keyword evidence="1" id="KW-0489">Methyltransferase</keyword>
<evidence type="ECO:0000313" key="1">
    <source>
        <dbReference type="EMBL" id="MDP4540749.1"/>
    </source>
</evidence>
<sequence length="144" mass="16469">MSSALKKNGKGRLHSYDQHLPFVGEMAKWLSDYDLDAAFHYAPLLYRSDSWPGIWYALSQLPDEIDLLVIDGPPWSVHPFARGIADCLFDRISPGGIIMLDDAARPGERLIARRWRRDWPEFSFNFESEGSKGLLIGRKSFERA</sequence>
<dbReference type="GO" id="GO:0032259">
    <property type="term" value="P:methylation"/>
    <property type="evidence" value="ECO:0007669"/>
    <property type="project" value="UniProtKB-KW"/>
</dbReference>
<dbReference type="Gene3D" id="3.40.50.150">
    <property type="entry name" value="Vaccinia Virus protein VP39"/>
    <property type="match status" value="1"/>
</dbReference>
<protein>
    <submittedName>
        <fullName evidence="1">Class I SAM-dependent methyltransferase</fullName>
        <ecNumber evidence="1">2.1.1.-</ecNumber>
    </submittedName>
</protein>
<dbReference type="GO" id="GO:0008168">
    <property type="term" value="F:methyltransferase activity"/>
    <property type="evidence" value="ECO:0007669"/>
    <property type="project" value="UniProtKB-KW"/>
</dbReference>
<reference evidence="1 2" key="1">
    <citation type="submission" date="2023-08" db="EMBL/GenBank/DDBJ databases">
        <title>genomic of DY56.</title>
        <authorList>
            <person name="Wang Y."/>
        </authorList>
    </citation>
    <scope>NUCLEOTIDE SEQUENCE [LARGE SCALE GENOMIC DNA]</scope>
    <source>
        <strain evidence="1 2">DY56-A-20</strain>
    </source>
</reference>